<dbReference type="Proteomes" id="UP000294844">
    <property type="component" value="Unassembled WGS sequence"/>
</dbReference>
<comment type="caution">
    <text evidence="1">The sequence shown here is derived from an EMBL/GenBank/DDBJ whole genome shotgun (WGS) entry which is preliminary data.</text>
</comment>
<gene>
    <name evidence="2" type="ORF">CCUG60883_00056</name>
    <name evidence="1" type="ORF">CCUG60885_03115</name>
</gene>
<evidence type="ECO:0000313" key="2">
    <source>
        <dbReference type="EMBL" id="TEA09295.1"/>
    </source>
</evidence>
<proteinExistence type="predicted"/>
<dbReference type="Proteomes" id="UP000295685">
    <property type="component" value="Unassembled WGS sequence"/>
</dbReference>
<dbReference type="RefSeq" id="WP_234878822.1">
    <property type="nucleotide sequence ID" value="NZ_PECK01000006.1"/>
</dbReference>
<dbReference type="EMBL" id="PECK01000006">
    <property type="protein sequence ID" value="TDZ93512.1"/>
    <property type="molecule type" value="Genomic_DNA"/>
</dbReference>
<keyword evidence="3" id="KW-1185">Reference proteome</keyword>
<sequence length="333" mass="37328">MSDGSSKRRALIILSSARRLPLSSPKSVPSIPIGFFHVELGQVLAEFEDDYEFTLATPDGELPQIDTNGWSIPWHATDQMTWVYGNSVAEFTDPSFTVEGFRAKYPELVDRRARELDLLKRHLGRLPVTEPLAHTDAENLAYQQEVLPQIQTWPVKKYFSLPELVGKHRDPDDEFSFADFDFIHAPGGHAPMVDFHKNPWMGEVLHIARENKVYISLICHAPIALTSTNFRVDENEQPYAVRENPFWAAEVTTVSTTGETGMLDYGYVNIPGELTRLEYFVDEGLREAGFNVIAATVPTSLFLLPSPELGLVTGNGPQTVDIQASDIRGRVTR</sequence>
<dbReference type="InterPro" id="IPR029062">
    <property type="entry name" value="Class_I_gatase-like"/>
</dbReference>
<accession>A0A4R8SDH1</accession>
<dbReference type="Gene3D" id="3.40.50.880">
    <property type="match status" value="1"/>
</dbReference>
<reference evidence="3 4" key="1">
    <citation type="journal article" date="2019" name="Sci. Rep.">
        <title>Extended insight into the Mycobacterium chelonae-abscessus complex through whole genome sequencing of Mycobacterium salmoniphilum outbreak and Mycobacterium salmoniphilum-like strains.</title>
        <authorList>
            <person name="Behra P.R.K."/>
            <person name="Das S."/>
            <person name="Pettersson B.M.F."/>
            <person name="Shirreff L."/>
            <person name="DuCote T."/>
            <person name="Jacobsson K.G."/>
            <person name="Ennis D.G."/>
            <person name="Kirsebom L.A."/>
        </authorList>
    </citation>
    <scope>NUCLEOTIDE SEQUENCE [LARGE SCALE GENOMIC DNA]</scope>
    <source>
        <strain evidence="2 3">CCUG 60883</strain>
        <strain evidence="1 4">CCUG 60885</strain>
    </source>
</reference>
<evidence type="ECO:0000313" key="3">
    <source>
        <dbReference type="Proteomes" id="UP000294844"/>
    </source>
</evidence>
<evidence type="ECO:0000313" key="1">
    <source>
        <dbReference type="EMBL" id="TDZ93512.1"/>
    </source>
</evidence>
<protein>
    <submittedName>
        <fullName evidence="1">Chaperone protein HchA</fullName>
    </submittedName>
</protein>
<evidence type="ECO:0000313" key="4">
    <source>
        <dbReference type="Proteomes" id="UP000295685"/>
    </source>
</evidence>
<dbReference type="SUPFAM" id="SSF52317">
    <property type="entry name" value="Class I glutamine amidotransferase-like"/>
    <property type="match status" value="1"/>
</dbReference>
<organism evidence="1 4">
    <name type="scientific">Mycobacteroides salmoniphilum</name>
    <dbReference type="NCBI Taxonomy" id="404941"/>
    <lineage>
        <taxon>Bacteria</taxon>
        <taxon>Bacillati</taxon>
        <taxon>Actinomycetota</taxon>
        <taxon>Actinomycetes</taxon>
        <taxon>Mycobacteriales</taxon>
        <taxon>Mycobacteriaceae</taxon>
        <taxon>Mycobacteroides</taxon>
    </lineage>
</organism>
<dbReference type="AlphaFoldDB" id="A0A4R8SDH1"/>
<dbReference type="EMBL" id="PECM01000001">
    <property type="protein sequence ID" value="TEA09295.1"/>
    <property type="molecule type" value="Genomic_DNA"/>
</dbReference>
<name>A0A4R8SDH1_9MYCO</name>